<dbReference type="AlphaFoldDB" id="A0A1M7BBS0"/>
<dbReference type="STRING" id="1121322.SAMN02745136_05074"/>
<gene>
    <name evidence="1" type="ORF">SAMN02745136_05074</name>
</gene>
<evidence type="ECO:0000313" key="1">
    <source>
        <dbReference type="EMBL" id="SHL52432.1"/>
    </source>
</evidence>
<reference evidence="1 2" key="1">
    <citation type="submission" date="2016-11" db="EMBL/GenBank/DDBJ databases">
        <authorList>
            <person name="Jaros S."/>
            <person name="Januszkiewicz K."/>
            <person name="Wedrychowicz H."/>
        </authorList>
    </citation>
    <scope>NUCLEOTIDE SEQUENCE [LARGE SCALE GENOMIC DNA]</scope>
    <source>
        <strain evidence="1 2">DSM 15929</strain>
    </source>
</reference>
<protein>
    <submittedName>
        <fullName evidence="1">Uncharacterized protein</fullName>
    </submittedName>
</protein>
<proteinExistence type="predicted"/>
<accession>A0A1M7BBS0</accession>
<dbReference type="Proteomes" id="UP000184386">
    <property type="component" value="Unassembled WGS sequence"/>
</dbReference>
<sequence>MVFADSKDIRNCTEIVKKELLKNNVNVNDDILNKITLDVMNIFYSKAEIILIRLYKALLRHMLKKGFIKKFIE</sequence>
<dbReference type="EMBL" id="FRAC01000036">
    <property type="protein sequence ID" value="SHL52432.1"/>
    <property type="molecule type" value="Genomic_DNA"/>
</dbReference>
<organism evidence="1 2">
    <name type="scientific">Anaerocolumna jejuensis DSM 15929</name>
    <dbReference type="NCBI Taxonomy" id="1121322"/>
    <lineage>
        <taxon>Bacteria</taxon>
        <taxon>Bacillati</taxon>
        <taxon>Bacillota</taxon>
        <taxon>Clostridia</taxon>
        <taxon>Lachnospirales</taxon>
        <taxon>Lachnospiraceae</taxon>
        <taxon>Anaerocolumna</taxon>
    </lineage>
</organism>
<evidence type="ECO:0000313" key="2">
    <source>
        <dbReference type="Proteomes" id="UP000184386"/>
    </source>
</evidence>
<keyword evidence="2" id="KW-1185">Reference proteome</keyword>
<name>A0A1M7BBS0_9FIRM</name>